<comment type="caution">
    <text evidence="3">The sequence shown here is derived from an EMBL/GenBank/DDBJ whole genome shotgun (WGS) entry which is preliminary data.</text>
</comment>
<keyword evidence="1" id="KW-0539">Nucleus</keyword>
<reference evidence="3" key="1">
    <citation type="journal article" date="2023" name="Mol. Phylogenet. Evol.">
        <title>Genome-scale phylogeny and comparative genomics of the fungal order Sordariales.</title>
        <authorList>
            <person name="Hensen N."/>
            <person name="Bonometti L."/>
            <person name="Westerberg I."/>
            <person name="Brannstrom I.O."/>
            <person name="Guillou S."/>
            <person name="Cros-Aarteil S."/>
            <person name="Calhoun S."/>
            <person name="Haridas S."/>
            <person name="Kuo A."/>
            <person name="Mondo S."/>
            <person name="Pangilinan J."/>
            <person name="Riley R."/>
            <person name="LaButti K."/>
            <person name="Andreopoulos B."/>
            <person name="Lipzen A."/>
            <person name="Chen C."/>
            <person name="Yan M."/>
            <person name="Daum C."/>
            <person name="Ng V."/>
            <person name="Clum A."/>
            <person name="Steindorff A."/>
            <person name="Ohm R.A."/>
            <person name="Martin F."/>
            <person name="Silar P."/>
            <person name="Natvig D.O."/>
            <person name="Lalanne C."/>
            <person name="Gautier V."/>
            <person name="Ament-Velasquez S.L."/>
            <person name="Kruys A."/>
            <person name="Hutchinson M.I."/>
            <person name="Powell A.J."/>
            <person name="Barry K."/>
            <person name="Miller A.N."/>
            <person name="Grigoriev I.V."/>
            <person name="Debuchy R."/>
            <person name="Gladieux P."/>
            <person name="Hiltunen Thoren M."/>
            <person name="Johannesson H."/>
        </authorList>
    </citation>
    <scope>NUCLEOTIDE SEQUENCE</scope>
    <source>
        <strain evidence="3">CBS 892.96</strain>
    </source>
</reference>
<name>A0AAN6W1M5_9PEZI</name>
<feature type="region of interest" description="Disordered" evidence="2">
    <location>
        <begin position="45"/>
        <end position="71"/>
    </location>
</feature>
<dbReference type="EMBL" id="MU866468">
    <property type="protein sequence ID" value="KAK4172067.1"/>
    <property type="molecule type" value="Genomic_DNA"/>
</dbReference>
<dbReference type="GO" id="GO:0000981">
    <property type="term" value="F:DNA-binding transcription factor activity, RNA polymerase II-specific"/>
    <property type="evidence" value="ECO:0007669"/>
    <property type="project" value="InterPro"/>
</dbReference>
<dbReference type="Proteomes" id="UP001302321">
    <property type="component" value="Unassembled WGS sequence"/>
</dbReference>
<evidence type="ECO:0008006" key="5">
    <source>
        <dbReference type="Google" id="ProtNLM"/>
    </source>
</evidence>
<keyword evidence="4" id="KW-1185">Reference proteome</keyword>
<dbReference type="GO" id="GO:0008270">
    <property type="term" value="F:zinc ion binding"/>
    <property type="evidence" value="ECO:0007669"/>
    <property type="project" value="InterPro"/>
</dbReference>
<evidence type="ECO:0000256" key="2">
    <source>
        <dbReference type="SAM" id="MobiDB-lite"/>
    </source>
</evidence>
<dbReference type="AlphaFoldDB" id="A0AAN6W1M5"/>
<evidence type="ECO:0000256" key="1">
    <source>
        <dbReference type="ARBA" id="ARBA00023242"/>
    </source>
</evidence>
<dbReference type="InterPro" id="IPR001138">
    <property type="entry name" value="Zn2Cys6_DnaBD"/>
</dbReference>
<dbReference type="CDD" id="cd00067">
    <property type="entry name" value="GAL4"/>
    <property type="match status" value="1"/>
</dbReference>
<accession>A0AAN6W1M5</accession>
<dbReference type="InterPro" id="IPR036864">
    <property type="entry name" value="Zn2-C6_fun-type_DNA-bd_sf"/>
</dbReference>
<sequence length="126" mass="14383">DDGQYNIAWDSDDVPMALRPEPPDDDNFCMYDLEGEVPFTPILAPTHSSAAVPPRVNKPRRGRPRKHPVKPTVDTAKKITRTKTGCFTCRRRKKCDEAKTRCMNCKSNAAVYEGYPKKWIWESGKE</sequence>
<proteinExistence type="predicted"/>
<feature type="non-terminal residue" evidence="3">
    <location>
        <position position="126"/>
    </location>
</feature>
<gene>
    <name evidence="3" type="ORF">QBC36DRAFT_146376</name>
</gene>
<feature type="compositionally biased region" description="Basic residues" evidence="2">
    <location>
        <begin position="57"/>
        <end position="69"/>
    </location>
</feature>
<feature type="non-terminal residue" evidence="3">
    <location>
        <position position="1"/>
    </location>
</feature>
<organism evidence="3 4">
    <name type="scientific">Triangularia setosa</name>
    <dbReference type="NCBI Taxonomy" id="2587417"/>
    <lineage>
        <taxon>Eukaryota</taxon>
        <taxon>Fungi</taxon>
        <taxon>Dikarya</taxon>
        <taxon>Ascomycota</taxon>
        <taxon>Pezizomycotina</taxon>
        <taxon>Sordariomycetes</taxon>
        <taxon>Sordariomycetidae</taxon>
        <taxon>Sordariales</taxon>
        <taxon>Podosporaceae</taxon>
        <taxon>Triangularia</taxon>
    </lineage>
</organism>
<evidence type="ECO:0000313" key="3">
    <source>
        <dbReference type="EMBL" id="KAK4172067.1"/>
    </source>
</evidence>
<evidence type="ECO:0000313" key="4">
    <source>
        <dbReference type="Proteomes" id="UP001302321"/>
    </source>
</evidence>
<protein>
    <recommendedName>
        <fullName evidence="5">Zn(2)-C6 fungal-type domain-containing protein</fullName>
    </recommendedName>
</protein>
<reference evidence="3" key="2">
    <citation type="submission" date="2023-05" db="EMBL/GenBank/DDBJ databases">
        <authorList>
            <consortium name="Lawrence Berkeley National Laboratory"/>
            <person name="Steindorff A."/>
            <person name="Hensen N."/>
            <person name="Bonometti L."/>
            <person name="Westerberg I."/>
            <person name="Brannstrom I.O."/>
            <person name="Guillou S."/>
            <person name="Cros-Aarteil S."/>
            <person name="Calhoun S."/>
            <person name="Haridas S."/>
            <person name="Kuo A."/>
            <person name="Mondo S."/>
            <person name="Pangilinan J."/>
            <person name="Riley R."/>
            <person name="Labutti K."/>
            <person name="Andreopoulos B."/>
            <person name="Lipzen A."/>
            <person name="Chen C."/>
            <person name="Yanf M."/>
            <person name="Daum C."/>
            <person name="Ng V."/>
            <person name="Clum A."/>
            <person name="Ohm R."/>
            <person name="Martin F."/>
            <person name="Silar P."/>
            <person name="Natvig D."/>
            <person name="Lalanne C."/>
            <person name="Gautier V."/>
            <person name="Ament-Velasquez S.L."/>
            <person name="Kruys A."/>
            <person name="Hutchinson M.I."/>
            <person name="Powell A.J."/>
            <person name="Barry K."/>
            <person name="Miller A.N."/>
            <person name="Grigoriev I.V."/>
            <person name="Debuchy R."/>
            <person name="Gladieux P."/>
            <person name="Thoren M.H."/>
            <person name="Johannesson H."/>
        </authorList>
    </citation>
    <scope>NUCLEOTIDE SEQUENCE</scope>
    <source>
        <strain evidence="3">CBS 892.96</strain>
    </source>
</reference>
<dbReference type="SUPFAM" id="SSF57701">
    <property type="entry name" value="Zn2/Cys6 DNA-binding domain"/>
    <property type="match status" value="1"/>
</dbReference>